<reference evidence="1 2" key="1">
    <citation type="submission" date="2022-05" db="EMBL/GenBank/DDBJ databases">
        <authorList>
            <consortium name="Genoscope - CEA"/>
            <person name="William W."/>
        </authorList>
    </citation>
    <scope>NUCLEOTIDE SEQUENCE [LARGE SCALE GENOMIC DNA]</scope>
</reference>
<gene>
    <name evidence="1" type="ORF">PEVE_00041979</name>
</gene>
<evidence type="ECO:0000313" key="2">
    <source>
        <dbReference type="Proteomes" id="UP001159427"/>
    </source>
</evidence>
<proteinExistence type="predicted"/>
<dbReference type="EMBL" id="CALNXI010000081">
    <property type="protein sequence ID" value="CAH3018233.1"/>
    <property type="molecule type" value="Genomic_DNA"/>
</dbReference>
<protein>
    <submittedName>
        <fullName evidence="1">Uncharacterized protein</fullName>
    </submittedName>
</protein>
<evidence type="ECO:0000313" key="1">
    <source>
        <dbReference type="EMBL" id="CAH3018233.1"/>
    </source>
</evidence>
<accession>A0ABN8LVG5</accession>
<dbReference type="Proteomes" id="UP001159427">
    <property type="component" value="Unassembled WGS sequence"/>
</dbReference>
<organism evidence="1 2">
    <name type="scientific">Porites evermanni</name>
    <dbReference type="NCBI Taxonomy" id="104178"/>
    <lineage>
        <taxon>Eukaryota</taxon>
        <taxon>Metazoa</taxon>
        <taxon>Cnidaria</taxon>
        <taxon>Anthozoa</taxon>
        <taxon>Hexacorallia</taxon>
        <taxon>Scleractinia</taxon>
        <taxon>Fungiina</taxon>
        <taxon>Poritidae</taxon>
        <taxon>Porites</taxon>
    </lineage>
</organism>
<name>A0ABN8LVG5_9CNID</name>
<sequence length="101" mass="11866">MNRRFKAPNLAKETGTKESWDKYKKLRNEVTYLLRTAEASYWQEKFANIKSSKDWRLVGKLTNKKVIDPIRDDENNIILDDVVKAEATNDYSNRTNPCLQN</sequence>
<keyword evidence="2" id="KW-1185">Reference proteome</keyword>
<comment type="caution">
    <text evidence="1">The sequence shown here is derived from an EMBL/GenBank/DDBJ whole genome shotgun (WGS) entry which is preliminary data.</text>
</comment>